<dbReference type="EMBL" id="DVHB01000082">
    <property type="protein sequence ID" value="HIR39698.1"/>
    <property type="molecule type" value="Genomic_DNA"/>
</dbReference>
<keyword evidence="8" id="KW-0862">Zinc</keyword>
<dbReference type="InterPro" id="IPR027417">
    <property type="entry name" value="P-loop_NTPase"/>
</dbReference>
<evidence type="ECO:0000256" key="5">
    <source>
        <dbReference type="ARBA" id="ARBA00022705"/>
    </source>
</evidence>
<comment type="caution">
    <text evidence="14">The sequence shown here is derived from an EMBL/GenBank/DDBJ whole genome shotgun (WGS) entry which is preliminary data.</text>
</comment>
<dbReference type="SUPFAM" id="SSF52540">
    <property type="entry name" value="P-loop containing nucleoside triphosphate hydrolases"/>
    <property type="match status" value="1"/>
</dbReference>
<protein>
    <recommendedName>
        <fullName evidence="2">DNA-directed DNA polymerase</fullName>
        <ecNumber evidence="2">2.7.7.7</ecNumber>
    </recommendedName>
</protein>
<feature type="region of interest" description="Disordered" evidence="12">
    <location>
        <begin position="396"/>
        <end position="426"/>
    </location>
</feature>
<gene>
    <name evidence="14" type="primary">dnaX</name>
    <name evidence="14" type="ORF">IAB90_04865</name>
</gene>
<dbReference type="Pfam" id="PF13177">
    <property type="entry name" value="DNA_pol3_delta2"/>
    <property type="match status" value="1"/>
</dbReference>
<evidence type="ECO:0000256" key="10">
    <source>
        <dbReference type="ARBA" id="ARBA00022932"/>
    </source>
</evidence>
<evidence type="ECO:0000256" key="6">
    <source>
        <dbReference type="ARBA" id="ARBA00022723"/>
    </source>
</evidence>
<dbReference type="GO" id="GO:0003677">
    <property type="term" value="F:DNA binding"/>
    <property type="evidence" value="ECO:0007669"/>
    <property type="project" value="InterPro"/>
</dbReference>
<evidence type="ECO:0000256" key="7">
    <source>
        <dbReference type="ARBA" id="ARBA00022741"/>
    </source>
</evidence>
<sequence>MAYLAFYRMFRPDTLDKVVRQEHIVKILKNQIESGKIGHAYLFCGPRGTGKTSVAKIFARAINCEHPVDGSPCGKCATCMALSEGGNLDISEIDAASNNGVDEMRDLREKVQYPPVAGRYKVYIIDEVHMLTASAFNAVLKTLEEPPAHAVFILATTEPQKIPATILSRCMRFDFKLIPQHDLEGLLKNILNKIGKEYEEEAVAAIARAGAGSARDTLSVADMCVSYSTGKLTYSDVNAVLGSADFYKIAEVVRLLLSEDSGGALSCAEEIFSGGKSAGVFVKDILNFLNNVAVAKMCKNAREILNLPDEMFSAVVAIAQSDGHRILRATEIFVKAEGDMRYAADPRVVLETAILRCTLPAADYNIDSLISRVSALEKKIAEGDFSSAHKDIKLQSTQSHASGTLQSQAAFESARPAQRGDVQSDFFSGRSGKATPFYAQEPAHEGDALAKSVQRSEPSAAQKRPSLIETNDDPFAVSGAKPQVQPQARPAAGGGRGGVLANLLRALRTTHKNAVLFTLCSDLGCEQNGDKVILTTDNETVHRAITRQDNAKILAEILSECGVSDFEVRLAKKDDSLSRALNVLKNNFGGTDIDIK</sequence>
<dbReference type="InterPro" id="IPR022754">
    <property type="entry name" value="DNA_pol_III_gamma-3"/>
</dbReference>
<evidence type="ECO:0000256" key="2">
    <source>
        <dbReference type="ARBA" id="ARBA00012417"/>
    </source>
</evidence>
<dbReference type="FunFam" id="3.40.50.300:FF:000014">
    <property type="entry name" value="DNA polymerase III subunit gamma/tau"/>
    <property type="match status" value="1"/>
</dbReference>
<proteinExistence type="inferred from homology"/>
<evidence type="ECO:0000256" key="1">
    <source>
        <dbReference type="ARBA" id="ARBA00006360"/>
    </source>
</evidence>
<reference evidence="14" key="1">
    <citation type="submission" date="2020-10" db="EMBL/GenBank/DDBJ databases">
        <authorList>
            <person name="Gilroy R."/>
        </authorList>
    </citation>
    <scope>NUCLEOTIDE SEQUENCE</scope>
    <source>
        <strain evidence="14">ChiW25-3613</strain>
    </source>
</reference>
<evidence type="ECO:0000256" key="12">
    <source>
        <dbReference type="SAM" id="MobiDB-lite"/>
    </source>
</evidence>
<dbReference type="NCBIfam" id="NF004046">
    <property type="entry name" value="PRK05563.1"/>
    <property type="match status" value="1"/>
</dbReference>
<keyword evidence="7" id="KW-0547">Nucleotide-binding</keyword>
<evidence type="ECO:0000256" key="4">
    <source>
        <dbReference type="ARBA" id="ARBA00022695"/>
    </source>
</evidence>
<comment type="similarity">
    <text evidence="1">Belongs to the DnaX/STICHEL family.</text>
</comment>
<feature type="compositionally biased region" description="Polar residues" evidence="12">
    <location>
        <begin position="396"/>
        <end position="410"/>
    </location>
</feature>
<dbReference type="PRINTS" id="PR00300">
    <property type="entry name" value="CLPPROTEASEA"/>
</dbReference>
<dbReference type="AlphaFoldDB" id="A0A9D1AGY1"/>
<feature type="region of interest" description="Disordered" evidence="12">
    <location>
        <begin position="444"/>
        <end position="494"/>
    </location>
</feature>
<dbReference type="InterPro" id="IPR045085">
    <property type="entry name" value="HLD_clamp_pol_III_gamma_tau"/>
</dbReference>
<dbReference type="GO" id="GO:0005524">
    <property type="term" value="F:ATP binding"/>
    <property type="evidence" value="ECO:0007669"/>
    <property type="project" value="UniProtKB-KW"/>
</dbReference>
<evidence type="ECO:0000313" key="14">
    <source>
        <dbReference type="EMBL" id="HIR39698.1"/>
    </source>
</evidence>
<evidence type="ECO:0000256" key="11">
    <source>
        <dbReference type="ARBA" id="ARBA00049244"/>
    </source>
</evidence>
<name>A0A9D1AGY1_9FIRM</name>
<comment type="catalytic activity">
    <reaction evidence="11">
        <text>DNA(n) + a 2'-deoxyribonucleoside 5'-triphosphate = DNA(n+1) + diphosphate</text>
        <dbReference type="Rhea" id="RHEA:22508"/>
        <dbReference type="Rhea" id="RHEA-COMP:17339"/>
        <dbReference type="Rhea" id="RHEA-COMP:17340"/>
        <dbReference type="ChEBI" id="CHEBI:33019"/>
        <dbReference type="ChEBI" id="CHEBI:61560"/>
        <dbReference type="ChEBI" id="CHEBI:173112"/>
        <dbReference type="EC" id="2.7.7.7"/>
    </reaction>
</comment>
<dbReference type="InterPro" id="IPR008921">
    <property type="entry name" value="DNA_pol3_clamp-load_cplx_C"/>
</dbReference>
<keyword evidence="10" id="KW-0239">DNA-directed DNA polymerase</keyword>
<evidence type="ECO:0000256" key="8">
    <source>
        <dbReference type="ARBA" id="ARBA00022833"/>
    </source>
</evidence>
<evidence type="ECO:0000313" key="15">
    <source>
        <dbReference type="Proteomes" id="UP000824179"/>
    </source>
</evidence>
<evidence type="ECO:0000256" key="9">
    <source>
        <dbReference type="ARBA" id="ARBA00022840"/>
    </source>
</evidence>
<accession>A0A9D1AGY1</accession>
<dbReference type="Gene3D" id="1.20.272.10">
    <property type="match status" value="1"/>
</dbReference>
<dbReference type="EC" id="2.7.7.7" evidence="2"/>
<evidence type="ECO:0000259" key="13">
    <source>
        <dbReference type="SMART" id="SM00382"/>
    </source>
</evidence>
<dbReference type="NCBIfam" id="TIGR02397">
    <property type="entry name" value="dnaX_nterm"/>
    <property type="match status" value="1"/>
</dbReference>
<dbReference type="InterPro" id="IPR012763">
    <property type="entry name" value="DNA_pol_III_sug/sutau_N"/>
</dbReference>
<dbReference type="Pfam" id="PF12169">
    <property type="entry name" value="DNA_pol3_gamma3"/>
    <property type="match status" value="1"/>
</dbReference>
<dbReference type="Gene3D" id="3.40.50.300">
    <property type="entry name" value="P-loop containing nucleotide triphosphate hydrolases"/>
    <property type="match status" value="1"/>
</dbReference>
<dbReference type="InterPro" id="IPR001270">
    <property type="entry name" value="ClpA/B"/>
</dbReference>
<dbReference type="InterPro" id="IPR003593">
    <property type="entry name" value="AAA+_ATPase"/>
</dbReference>
<dbReference type="GO" id="GO:0046872">
    <property type="term" value="F:metal ion binding"/>
    <property type="evidence" value="ECO:0007669"/>
    <property type="project" value="UniProtKB-KW"/>
</dbReference>
<dbReference type="Proteomes" id="UP000824179">
    <property type="component" value="Unassembled WGS sequence"/>
</dbReference>
<dbReference type="PANTHER" id="PTHR11669">
    <property type="entry name" value="REPLICATION FACTOR C / DNA POLYMERASE III GAMMA-TAU SUBUNIT"/>
    <property type="match status" value="1"/>
</dbReference>
<dbReference type="GO" id="GO:0009360">
    <property type="term" value="C:DNA polymerase III complex"/>
    <property type="evidence" value="ECO:0007669"/>
    <property type="project" value="InterPro"/>
</dbReference>
<dbReference type="Pfam" id="PF22608">
    <property type="entry name" value="DNAX_ATPase_lid"/>
    <property type="match status" value="1"/>
</dbReference>
<feature type="domain" description="AAA+ ATPase" evidence="13">
    <location>
        <begin position="37"/>
        <end position="179"/>
    </location>
</feature>
<dbReference type="CDD" id="cd00009">
    <property type="entry name" value="AAA"/>
    <property type="match status" value="1"/>
</dbReference>
<keyword evidence="6" id="KW-0479">Metal-binding</keyword>
<dbReference type="Gene3D" id="1.10.8.60">
    <property type="match status" value="1"/>
</dbReference>
<keyword evidence="9" id="KW-0067">ATP-binding</keyword>
<keyword evidence="4 14" id="KW-0548">Nucleotidyltransferase</keyword>
<keyword evidence="3 14" id="KW-0808">Transferase</keyword>
<dbReference type="GO" id="GO:0003887">
    <property type="term" value="F:DNA-directed DNA polymerase activity"/>
    <property type="evidence" value="ECO:0007669"/>
    <property type="project" value="UniProtKB-KW"/>
</dbReference>
<dbReference type="PANTHER" id="PTHR11669:SF0">
    <property type="entry name" value="PROTEIN STICHEL-LIKE 2"/>
    <property type="match status" value="1"/>
</dbReference>
<organism evidence="14 15">
    <name type="scientific">Candidatus Coproplasma stercoripullorum</name>
    <dbReference type="NCBI Taxonomy" id="2840751"/>
    <lineage>
        <taxon>Bacteria</taxon>
        <taxon>Bacillati</taxon>
        <taxon>Bacillota</taxon>
        <taxon>Clostridia</taxon>
        <taxon>Eubacteriales</taxon>
        <taxon>Candidatus Coproplasma</taxon>
    </lineage>
</organism>
<dbReference type="SMART" id="SM00382">
    <property type="entry name" value="AAA"/>
    <property type="match status" value="1"/>
</dbReference>
<dbReference type="GO" id="GO:0006261">
    <property type="term" value="P:DNA-templated DNA replication"/>
    <property type="evidence" value="ECO:0007669"/>
    <property type="project" value="TreeGrafter"/>
</dbReference>
<dbReference type="InterPro" id="IPR050238">
    <property type="entry name" value="DNA_Rep/Repair_Clamp_Loader"/>
</dbReference>
<dbReference type="SUPFAM" id="SSF48019">
    <property type="entry name" value="post-AAA+ oligomerization domain-like"/>
    <property type="match status" value="1"/>
</dbReference>
<keyword evidence="5" id="KW-0235">DNA replication</keyword>
<reference evidence="14" key="2">
    <citation type="journal article" date="2021" name="PeerJ">
        <title>Extensive microbial diversity within the chicken gut microbiome revealed by metagenomics and culture.</title>
        <authorList>
            <person name="Gilroy R."/>
            <person name="Ravi A."/>
            <person name="Getino M."/>
            <person name="Pursley I."/>
            <person name="Horton D.L."/>
            <person name="Alikhan N.F."/>
            <person name="Baker D."/>
            <person name="Gharbi K."/>
            <person name="Hall N."/>
            <person name="Watson M."/>
            <person name="Adriaenssens E.M."/>
            <person name="Foster-Nyarko E."/>
            <person name="Jarju S."/>
            <person name="Secka A."/>
            <person name="Antonio M."/>
            <person name="Oren A."/>
            <person name="Chaudhuri R.R."/>
            <person name="La Ragione R."/>
            <person name="Hildebrand F."/>
            <person name="Pallen M.J."/>
        </authorList>
    </citation>
    <scope>NUCLEOTIDE SEQUENCE</scope>
    <source>
        <strain evidence="14">ChiW25-3613</strain>
    </source>
</reference>
<evidence type="ECO:0000256" key="3">
    <source>
        <dbReference type="ARBA" id="ARBA00022679"/>
    </source>
</evidence>